<evidence type="ECO:0000313" key="2">
    <source>
        <dbReference type="Proteomes" id="UP000618591"/>
    </source>
</evidence>
<name>A0ABQ1GWV3_9SPHN</name>
<dbReference type="Proteomes" id="UP000618591">
    <property type="component" value="Unassembled WGS sequence"/>
</dbReference>
<keyword evidence="2" id="KW-1185">Reference proteome</keyword>
<evidence type="ECO:0008006" key="3">
    <source>
        <dbReference type="Google" id="ProtNLM"/>
    </source>
</evidence>
<dbReference type="EMBL" id="BMDW01000013">
    <property type="protein sequence ID" value="GGA51902.1"/>
    <property type="molecule type" value="Genomic_DNA"/>
</dbReference>
<organism evidence="1 2">
    <name type="scientific">Sphingomonas psychrolutea</name>
    <dbReference type="NCBI Taxonomy" id="1259676"/>
    <lineage>
        <taxon>Bacteria</taxon>
        <taxon>Pseudomonadati</taxon>
        <taxon>Pseudomonadota</taxon>
        <taxon>Alphaproteobacteria</taxon>
        <taxon>Sphingomonadales</taxon>
        <taxon>Sphingomonadaceae</taxon>
        <taxon>Sphingomonas</taxon>
    </lineage>
</organism>
<accession>A0ABQ1GWV3</accession>
<sequence length="97" mass="11259">MLRLVEAVERCEHRLERGPLQLQRLRDRHLLIENRNHYVRDVSCGEDKSRIRTNPGIMARARSCALNILRYNGVPNIAKALWDGALNLNLVLNYRGL</sequence>
<gene>
    <name evidence="1" type="ORF">GCM10011395_22810</name>
</gene>
<reference evidence="2" key="1">
    <citation type="journal article" date="2019" name="Int. J. Syst. Evol. Microbiol.">
        <title>The Global Catalogue of Microorganisms (GCM) 10K type strain sequencing project: providing services to taxonomists for standard genome sequencing and annotation.</title>
        <authorList>
            <consortium name="The Broad Institute Genomics Platform"/>
            <consortium name="The Broad Institute Genome Sequencing Center for Infectious Disease"/>
            <person name="Wu L."/>
            <person name="Ma J."/>
        </authorList>
    </citation>
    <scope>NUCLEOTIDE SEQUENCE [LARGE SCALE GENOMIC DNA]</scope>
    <source>
        <strain evidence="2">CGMCC 1.10106</strain>
    </source>
</reference>
<proteinExistence type="predicted"/>
<comment type="caution">
    <text evidence="1">The sequence shown here is derived from an EMBL/GenBank/DDBJ whole genome shotgun (WGS) entry which is preliminary data.</text>
</comment>
<evidence type="ECO:0000313" key="1">
    <source>
        <dbReference type="EMBL" id="GGA51902.1"/>
    </source>
</evidence>
<protein>
    <recommendedName>
        <fullName evidence="3">Transposase</fullName>
    </recommendedName>
</protein>